<gene>
    <name evidence="2" type="ORF">A7U43_11200</name>
</gene>
<dbReference type="AlphaFoldDB" id="A0A172ULR1"/>
<dbReference type="Proteomes" id="UP000077143">
    <property type="component" value="Chromosome"/>
</dbReference>
<dbReference type="PANTHER" id="PTHR48079">
    <property type="entry name" value="PROTEIN YEEZ"/>
    <property type="match status" value="1"/>
</dbReference>
<dbReference type="Gene3D" id="3.40.50.720">
    <property type="entry name" value="NAD(P)-binding Rossmann-like Domain"/>
    <property type="match status" value="1"/>
</dbReference>
<dbReference type="RefSeq" id="WP_067994813.1">
    <property type="nucleotide sequence ID" value="NZ_CP015596.1"/>
</dbReference>
<dbReference type="OrthoDB" id="9801785at2"/>
<dbReference type="InterPro" id="IPR036291">
    <property type="entry name" value="NAD(P)-bd_dom_sf"/>
</dbReference>
<dbReference type="KEGG" id="madi:A7U43_11200"/>
<proteinExistence type="predicted"/>
<dbReference type="InterPro" id="IPR001509">
    <property type="entry name" value="Epimerase_deHydtase"/>
</dbReference>
<protein>
    <submittedName>
        <fullName evidence="2">NAD-dependent dehydratase</fullName>
    </submittedName>
</protein>
<dbReference type="SUPFAM" id="SSF51735">
    <property type="entry name" value="NAD(P)-binding Rossmann-fold domains"/>
    <property type="match status" value="1"/>
</dbReference>
<evidence type="ECO:0000313" key="3">
    <source>
        <dbReference type="Proteomes" id="UP000077143"/>
    </source>
</evidence>
<keyword evidence="3" id="KW-1185">Reference proteome</keyword>
<evidence type="ECO:0000313" key="2">
    <source>
        <dbReference type="EMBL" id="ANE79810.1"/>
    </source>
</evidence>
<organism evidence="2 3">
    <name type="scientific">Mycobacterium adipatum</name>
    <dbReference type="NCBI Taxonomy" id="1682113"/>
    <lineage>
        <taxon>Bacteria</taxon>
        <taxon>Bacillati</taxon>
        <taxon>Actinomycetota</taxon>
        <taxon>Actinomycetes</taxon>
        <taxon>Mycobacteriales</taxon>
        <taxon>Mycobacteriaceae</taxon>
        <taxon>Mycobacterium</taxon>
    </lineage>
</organism>
<dbReference type="PANTHER" id="PTHR48079:SF6">
    <property type="entry name" value="NAD(P)-BINDING DOMAIN-CONTAINING PROTEIN-RELATED"/>
    <property type="match status" value="1"/>
</dbReference>
<sequence length="325" mass="35340">MTALVMGASGFLGSHVTRQLARRGDGVRVLLRRTSDTRGIDGLDVERCYGDLFDDDGLRAAMTDVDVLYYCVVDARAWLRDPGTLFSTNVEGLRRVLDMALATGIEKFVFTSTVGTLAAGTDRPVTEEDEADWTGGGPYIESRRAAEALVLEYARTRGLPAVAMCVSTTYGPGDWQPTPHGGALAMVAAGRFPFYFGYSLEVVGIEDAARAMLLAAKKGRIGERYIISDRFMSSQELHAVAAEAGGVRAPRIGIPLPVLYAGARINDLAARVVNRDLPFATAGLRIVENMGRLDHSKAVRELGWQPEPVRDSIQRAVRFFADRGR</sequence>
<dbReference type="Pfam" id="PF01370">
    <property type="entry name" value="Epimerase"/>
    <property type="match status" value="1"/>
</dbReference>
<feature type="domain" description="NAD-dependent epimerase/dehydratase" evidence="1">
    <location>
        <begin position="3"/>
        <end position="227"/>
    </location>
</feature>
<dbReference type="InterPro" id="IPR051783">
    <property type="entry name" value="NAD(P)-dependent_oxidoreduct"/>
</dbReference>
<dbReference type="GO" id="GO:0004029">
    <property type="term" value="F:aldehyde dehydrogenase (NAD+) activity"/>
    <property type="evidence" value="ECO:0007669"/>
    <property type="project" value="TreeGrafter"/>
</dbReference>
<dbReference type="STRING" id="1682113.A7U43_11200"/>
<reference evidence="2 3" key="1">
    <citation type="submission" date="2016-05" db="EMBL/GenBank/DDBJ databases">
        <title>Complete genome sequence of a phthalic acid esters degrading Mycobacterium sp. YC-RL4.</title>
        <authorList>
            <person name="Ren L."/>
            <person name="Fan S."/>
            <person name="Ruth N."/>
            <person name="Jia Y."/>
            <person name="Wang J."/>
            <person name="Qiao C."/>
        </authorList>
    </citation>
    <scope>NUCLEOTIDE SEQUENCE [LARGE SCALE GENOMIC DNA]</scope>
    <source>
        <strain evidence="2 3">YC-RL4</strain>
    </source>
</reference>
<dbReference type="GO" id="GO:0005737">
    <property type="term" value="C:cytoplasm"/>
    <property type="evidence" value="ECO:0007669"/>
    <property type="project" value="TreeGrafter"/>
</dbReference>
<dbReference type="EMBL" id="CP015596">
    <property type="protein sequence ID" value="ANE79810.1"/>
    <property type="molecule type" value="Genomic_DNA"/>
</dbReference>
<accession>A0A172ULR1</accession>
<evidence type="ECO:0000259" key="1">
    <source>
        <dbReference type="Pfam" id="PF01370"/>
    </source>
</evidence>
<name>A0A172ULR1_9MYCO</name>